<dbReference type="eggNOG" id="ENOG502QPIA">
    <property type="taxonomic scope" value="Eukaryota"/>
</dbReference>
<dbReference type="GO" id="GO:0070004">
    <property type="term" value="F:cysteine-type exopeptidase activity"/>
    <property type="evidence" value="ECO:0007669"/>
    <property type="project" value="InterPro"/>
</dbReference>
<evidence type="ECO:0000256" key="2">
    <source>
        <dbReference type="ARBA" id="ARBA00040986"/>
    </source>
</evidence>
<reference evidence="4" key="2">
    <citation type="submission" date="2025-09" db="UniProtKB">
        <authorList>
            <consortium name="Ensembl"/>
        </authorList>
    </citation>
    <scope>IDENTIFICATION</scope>
</reference>
<dbReference type="HOGENOM" id="CLU_046840_0_0_1"/>
<keyword evidence="5" id="KW-1185">Reference proteome</keyword>
<evidence type="ECO:0000256" key="3">
    <source>
        <dbReference type="SAM" id="MobiDB-lite"/>
    </source>
</evidence>
<dbReference type="Pfam" id="PF03577">
    <property type="entry name" value="Peptidase_C69"/>
    <property type="match status" value="1"/>
</dbReference>
<reference evidence="4" key="1">
    <citation type="submission" date="2025-08" db="UniProtKB">
        <authorList>
            <consortium name="Ensembl"/>
        </authorList>
    </citation>
    <scope>IDENTIFICATION</scope>
</reference>
<dbReference type="GO" id="GO:0006508">
    <property type="term" value="P:proteolysis"/>
    <property type="evidence" value="ECO:0007669"/>
    <property type="project" value="InterPro"/>
</dbReference>
<dbReference type="AlphaFoldDB" id="U3JJ95"/>
<dbReference type="Ensembl" id="ENSFALT00000002861.2">
    <property type="protein sequence ID" value="ENSFALP00000002849.2"/>
    <property type="gene ID" value="ENSFALG00000002734.2"/>
</dbReference>
<organism evidence="4 5">
    <name type="scientific">Ficedula albicollis</name>
    <name type="common">Collared flycatcher</name>
    <name type="synonym">Muscicapa albicollis</name>
    <dbReference type="NCBI Taxonomy" id="59894"/>
    <lineage>
        <taxon>Eukaryota</taxon>
        <taxon>Metazoa</taxon>
        <taxon>Chordata</taxon>
        <taxon>Craniata</taxon>
        <taxon>Vertebrata</taxon>
        <taxon>Euteleostomi</taxon>
        <taxon>Archelosauria</taxon>
        <taxon>Archosauria</taxon>
        <taxon>Dinosauria</taxon>
        <taxon>Saurischia</taxon>
        <taxon>Theropoda</taxon>
        <taxon>Coelurosauria</taxon>
        <taxon>Aves</taxon>
        <taxon>Neognathae</taxon>
        <taxon>Neoaves</taxon>
        <taxon>Telluraves</taxon>
        <taxon>Australaves</taxon>
        <taxon>Passeriformes</taxon>
        <taxon>Muscicapidae</taxon>
        <taxon>Ficedula</taxon>
    </lineage>
</organism>
<dbReference type="MEROPS" id="C69.004"/>
<comment type="similarity">
    <text evidence="1">Belongs to the peptidase C69 family. Secernin subfamily.</text>
</comment>
<dbReference type="GeneTree" id="ENSGT00390000013474"/>
<evidence type="ECO:0000313" key="4">
    <source>
        <dbReference type="Ensembl" id="ENSFALP00000002849.2"/>
    </source>
</evidence>
<dbReference type="Gene3D" id="3.60.60.10">
    <property type="entry name" value="Penicillin V Acylase, Chain A"/>
    <property type="match status" value="1"/>
</dbReference>
<feature type="region of interest" description="Disordered" evidence="3">
    <location>
        <begin position="1"/>
        <end position="166"/>
    </location>
</feature>
<protein>
    <recommendedName>
        <fullName evidence="2">Secernin-2</fullName>
    </recommendedName>
</protein>
<dbReference type="Proteomes" id="UP000016665">
    <property type="component" value="Unplaced"/>
</dbReference>
<feature type="compositionally biased region" description="Acidic residues" evidence="3">
    <location>
        <begin position="1"/>
        <end position="157"/>
    </location>
</feature>
<dbReference type="GO" id="GO:0016805">
    <property type="term" value="F:dipeptidase activity"/>
    <property type="evidence" value="ECO:0007669"/>
    <property type="project" value="InterPro"/>
</dbReference>
<evidence type="ECO:0000256" key="1">
    <source>
        <dbReference type="ARBA" id="ARBA00005705"/>
    </source>
</evidence>
<dbReference type="PANTHER" id="PTHR12994:SF16">
    <property type="entry name" value="SECERNIN-2"/>
    <property type="match status" value="1"/>
</dbReference>
<accession>U3JJ95</accession>
<gene>
    <name evidence="4" type="primary">SCRN2</name>
</gene>
<evidence type="ECO:0000313" key="5">
    <source>
        <dbReference type="Proteomes" id="UP000016665"/>
    </source>
</evidence>
<name>U3JJ95_FICAL</name>
<dbReference type="STRING" id="59894.ENSFALP00000002849"/>
<dbReference type="InterPro" id="IPR005322">
    <property type="entry name" value="Peptidase_C69"/>
</dbReference>
<dbReference type="PANTHER" id="PTHR12994">
    <property type="entry name" value="SECERNIN"/>
    <property type="match status" value="1"/>
</dbReference>
<sequence>MSEDGDSEDDEDVEGAEDSEDGDSEDDEDVEGAEDSEDGDSEVGEDVEGAEDSEDGDSEDDEDVEGAEDSEDGDSEDDEDVEGAEDSEDGDSEDDEDVEGAEDSEDGDSEDDEDVEGAEDSEDGDSEDDEDVEGAEDSEDGDSEDDEDVEGAEDSEDSPLSRCPPPGALCRHRLALERGGSAREALEVITALLERHGQGGSCKEEPVPFVYHNTFLLADRSEAWVLETAGRYWAAQRIREGSRNISNQLSIGSDITAEHAGLRERARSRGWWSGRGEFSFARVFSLEKQPPRMEAAKARFQAGKELLRRHRGDITAETLMSILRDKESGICVDSEGFRTAGSMVSVLPRDPALPCVHFFTATPDPSRSVFKPFVFVAGIKPAPQVRSPSFPQDPAKQIPRFRSSVDRRHELYRRHQAALELMERDPEWGQKLLQTLQELEKQGLQGMRELLQGTVTPCPEELADLFFDCVEAEMKFYT</sequence>
<proteinExistence type="inferred from homology"/>